<evidence type="ECO:0000313" key="3">
    <source>
        <dbReference type="Proteomes" id="UP000001745"/>
    </source>
</evidence>
<dbReference type="RefSeq" id="XP_002488772.1">
    <property type="nucleotide sequence ID" value="XM_002488727.1"/>
</dbReference>
<dbReference type="PhylomeDB" id="B8MVE7"/>
<dbReference type="OrthoDB" id="329835at2759"/>
<organism evidence="2 3">
    <name type="scientific">Talaromyces stipitatus (strain ATCC 10500 / CBS 375.48 / QM 6759 / NRRL 1006)</name>
    <name type="common">Penicillium stipitatum</name>
    <dbReference type="NCBI Taxonomy" id="441959"/>
    <lineage>
        <taxon>Eukaryota</taxon>
        <taxon>Fungi</taxon>
        <taxon>Dikarya</taxon>
        <taxon>Ascomycota</taxon>
        <taxon>Pezizomycotina</taxon>
        <taxon>Eurotiomycetes</taxon>
        <taxon>Eurotiomycetidae</taxon>
        <taxon>Eurotiales</taxon>
        <taxon>Trichocomaceae</taxon>
        <taxon>Talaromyces</taxon>
        <taxon>Talaromyces sect. Talaromyces</taxon>
    </lineage>
</organism>
<accession>B8MVE7</accession>
<reference evidence="3" key="1">
    <citation type="journal article" date="2015" name="Genome Announc.">
        <title>Genome sequence of the AIDS-associated pathogen Penicillium marneffei (ATCC18224) and its near taxonomic relative Talaromyces stipitatus (ATCC10500).</title>
        <authorList>
            <person name="Nierman W.C."/>
            <person name="Fedorova-Abrams N.D."/>
            <person name="Andrianopoulos A."/>
        </authorList>
    </citation>
    <scope>NUCLEOTIDE SEQUENCE [LARGE SCALE GENOMIC DNA]</scope>
    <source>
        <strain evidence="3">ATCC 10500 / CBS 375.48 / QM 6759 / NRRL 1006</strain>
    </source>
</reference>
<evidence type="ECO:0008006" key="4">
    <source>
        <dbReference type="Google" id="ProtNLM"/>
    </source>
</evidence>
<keyword evidence="3" id="KW-1185">Reference proteome</keyword>
<keyword evidence="1" id="KW-1133">Transmembrane helix</keyword>
<gene>
    <name evidence="2" type="ORF">TSTA_007460</name>
</gene>
<dbReference type="eggNOG" id="KOG1178">
    <property type="taxonomic scope" value="Eukaryota"/>
</dbReference>
<dbReference type="Proteomes" id="UP000001745">
    <property type="component" value="Unassembled WGS sequence"/>
</dbReference>
<dbReference type="GeneID" id="8103275"/>
<dbReference type="EMBL" id="EQ962663">
    <property type="protein sequence ID" value="EED11456.1"/>
    <property type="molecule type" value="Genomic_DNA"/>
</dbReference>
<dbReference type="SUPFAM" id="SSF56801">
    <property type="entry name" value="Acetyl-CoA synthetase-like"/>
    <property type="match status" value="1"/>
</dbReference>
<evidence type="ECO:0000313" key="2">
    <source>
        <dbReference type="EMBL" id="EED11456.1"/>
    </source>
</evidence>
<evidence type="ECO:0000256" key="1">
    <source>
        <dbReference type="SAM" id="Phobius"/>
    </source>
</evidence>
<sequence length="193" mass="20830">MENGTKDRPVGLVMDSNLTLVIYLFALIGLGVPTVLLSTRLSAEAVRHLVQKTRTSTILVPARLDGTAGEALSSWDTNDSPPPSKYYPAAYRNFLTEEASSSTAFSQNNVSRKPFCLPEVGTIFTGPSITQLLRSSGAKSLLTVPSILEEIALLPDNEEIHALQQLHFIAFGGRLPKETIGDKLTAAGEHLPE</sequence>
<dbReference type="HOGENOM" id="CLU_1409665_0_0_1"/>
<keyword evidence="1" id="KW-0472">Membrane</keyword>
<dbReference type="InterPro" id="IPR042099">
    <property type="entry name" value="ANL_N_sf"/>
</dbReference>
<dbReference type="VEuPathDB" id="FungiDB:TSTA_007460"/>
<keyword evidence="1" id="KW-0812">Transmembrane</keyword>
<dbReference type="AlphaFoldDB" id="B8MVE7"/>
<protein>
    <recommendedName>
        <fullName evidence="4">AMP-dependent synthetase/ligase domain-containing protein</fullName>
    </recommendedName>
</protein>
<dbReference type="Gene3D" id="3.40.50.12780">
    <property type="entry name" value="N-terminal domain of ligase-like"/>
    <property type="match status" value="1"/>
</dbReference>
<name>B8MVE7_TALSN</name>
<dbReference type="STRING" id="441959.B8MVE7"/>
<proteinExistence type="predicted"/>
<dbReference type="InParanoid" id="B8MVE7"/>
<feature type="transmembrane region" description="Helical" evidence="1">
    <location>
        <begin position="20"/>
        <end position="39"/>
    </location>
</feature>